<comment type="caution">
    <text evidence="2">The sequence shown here is derived from an EMBL/GenBank/DDBJ whole genome shotgun (WGS) entry which is preliminary data.</text>
</comment>
<keyword evidence="3" id="KW-1185">Reference proteome</keyword>
<proteinExistence type="predicted"/>
<evidence type="ECO:0000256" key="1">
    <source>
        <dbReference type="SAM" id="MobiDB-lite"/>
    </source>
</evidence>
<name>A0A8S4AX41_9TELE</name>
<gene>
    <name evidence="2" type="ORF">MMEN_LOCUS10238</name>
</gene>
<dbReference type="OrthoDB" id="533830at2759"/>
<dbReference type="AlphaFoldDB" id="A0A8S4AX41"/>
<dbReference type="Gene3D" id="3.10.129.10">
    <property type="entry name" value="Hotdog Thioesterase"/>
    <property type="match status" value="1"/>
</dbReference>
<dbReference type="EMBL" id="CAJRST010011112">
    <property type="protein sequence ID" value="CAG5919747.1"/>
    <property type="molecule type" value="Genomic_DNA"/>
</dbReference>
<reference evidence="2" key="1">
    <citation type="submission" date="2021-05" db="EMBL/GenBank/DDBJ databases">
        <authorList>
            <person name="Tigano A."/>
        </authorList>
    </citation>
    <scope>NUCLEOTIDE SEQUENCE</scope>
</reference>
<evidence type="ECO:0000313" key="2">
    <source>
        <dbReference type="EMBL" id="CAG5919747.1"/>
    </source>
</evidence>
<organism evidence="2 3">
    <name type="scientific">Menidia menidia</name>
    <name type="common">Atlantic silverside</name>
    <dbReference type="NCBI Taxonomy" id="238744"/>
    <lineage>
        <taxon>Eukaryota</taxon>
        <taxon>Metazoa</taxon>
        <taxon>Chordata</taxon>
        <taxon>Craniata</taxon>
        <taxon>Vertebrata</taxon>
        <taxon>Euteleostomi</taxon>
        <taxon>Actinopterygii</taxon>
        <taxon>Neopterygii</taxon>
        <taxon>Teleostei</taxon>
        <taxon>Neoteleostei</taxon>
        <taxon>Acanthomorphata</taxon>
        <taxon>Ovalentaria</taxon>
        <taxon>Atherinomorphae</taxon>
        <taxon>Atheriniformes</taxon>
        <taxon>Atherinopsidae</taxon>
        <taxon>Menidiinae</taxon>
        <taxon>Menidia</taxon>
    </lineage>
</organism>
<accession>A0A8S4AX41</accession>
<dbReference type="Proteomes" id="UP000677803">
    <property type="component" value="Unassembled WGS sequence"/>
</dbReference>
<evidence type="ECO:0000313" key="3">
    <source>
        <dbReference type="Proteomes" id="UP000677803"/>
    </source>
</evidence>
<feature type="region of interest" description="Disordered" evidence="1">
    <location>
        <begin position="178"/>
        <end position="197"/>
    </location>
</feature>
<protein>
    <submittedName>
        <fullName evidence="2">(Atlantic silverside) hypothetical protein</fullName>
    </submittedName>
</protein>
<sequence length="321" mass="35166">MGNTRSLLAASLSLCSVSLVFFHFYSSHQLLKAEVLSGDRLPSFFYLHVKYLLRAVTRSSGRLYPAAAPGARKAVYTVRDCRLDASLLRRFCSVAGYGWDYPDSEHRDVPLCFPESLQSLQPVDELKKGPFVLQARVLGYRQAAAGVEVDIRLSAASRSGCPVWESVLTLLSEERPGKAGGCLPEKGPPDEPAPETEKRVELRVSRTTGTHCDWSFSDYSPHRILALPARVLGLARPTAPGLWILSVCLAEIEKHKGVGPLTAPVSVTALFQEPLAVPGHVGVRFWEETEAVGQPSTKGLSFRMETPGRSISHIVGRISRF</sequence>